<dbReference type="GeneID" id="136089512"/>
<dbReference type="Gene3D" id="1.20.1250.20">
    <property type="entry name" value="MFS general substrate transporter like domains"/>
    <property type="match status" value="1"/>
</dbReference>
<evidence type="ECO:0000256" key="6">
    <source>
        <dbReference type="SAM" id="Phobius"/>
    </source>
</evidence>
<keyword evidence="5 6" id="KW-0472">Membrane</keyword>
<evidence type="ECO:0000256" key="5">
    <source>
        <dbReference type="ARBA" id="ARBA00023136"/>
    </source>
</evidence>
<evidence type="ECO:0000313" key="7">
    <source>
        <dbReference type="Proteomes" id="UP001652625"/>
    </source>
</evidence>
<comment type="subcellular location">
    <subcellularLocation>
        <location evidence="1">Membrane</location>
        <topology evidence="1">Multi-pass membrane protein</topology>
    </subcellularLocation>
</comment>
<reference evidence="8" key="1">
    <citation type="submission" date="2025-08" db="UniProtKB">
        <authorList>
            <consortium name="RefSeq"/>
        </authorList>
    </citation>
    <scope>IDENTIFICATION</scope>
</reference>
<keyword evidence="3 6" id="KW-0812">Transmembrane</keyword>
<dbReference type="PANTHER" id="PTHR23504:SF15">
    <property type="entry name" value="MAJOR FACILITATOR SUPERFAMILY (MFS) PROFILE DOMAIN-CONTAINING PROTEIN"/>
    <property type="match status" value="1"/>
</dbReference>
<keyword evidence="4 6" id="KW-1133">Transmembrane helix</keyword>
<dbReference type="PANTHER" id="PTHR23504">
    <property type="entry name" value="MAJOR FACILITATOR SUPERFAMILY DOMAIN-CONTAINING PROTEIN 10"/>
    <property type="match status" value="1"/>
</dbReference>
<name>A0ABM4DB90_HYDVU</name>
<accession>A0ABM4DB90</accession>
<feature type="transmembrane region" description="Helical" evidence="6">
    <location>
        <begin position="149"/>
        <end position="174"/>
    </location>
</feature>
<proteinExistence type="predicted"/>
<evidence type="ECO:0000256" key="4">
    <source>
        <dbReference type="ARBA" id="ARBA00022989"/>
    </source>
</evidence>
<keyword evidence="2" id="KW-0813">Transport</keyword>
<feature type="transmembrane region" description="Helical" evidence="6">
    <location>
        <begin position="186"/>
        <end position="208"/>
    </location>
</feature>
<feature type="transmembrane region" description="Helical" evidence="6">
    <location>
        <begin position="51"/>
        <end position="75"/>
    </location>
</feature>
<dbReference type="Proteomes" id="UP001652625">
    <property type="component" value="Chromosome 13"/>
</dbReference>
<protein>
    <submittedName>
        <fullName evidence="8">Uncharacterized protein LOC136089512</fullName>
    </submittedName>
</protein>
<dbReference type="Pfam" id="PF07690">
    <property type="entry name" value="MFS_1"/>
    <property type="match status" value="1"/>
</dbReference>
<feature type="transmembrane region" description="Helical" evidence="6">
    <location>
        <begin position="81"/>
        <end position="104"/>
    </location>
</feature>
<dbReference type="InterPro" id="IPR011701">
    <property type="entry name" value="MFS"/>
</dbReference>
<dbReference type="SUPFAM" id="SSF103473">
    <property type="entry name" value="MFS general substrate transporter"/>
    <property type="match status" value="1"/>
</dbReference>
<sequence length="262" mass="29160">MNLSLNTNNCKMAEKPALLLENQNVKYLLHRLSLVLKNSSFIRILRSKESFLCVMLYGLYGVVGIGIEGILPVFLATSKEYGGAAMTVFDIGIMLLISSILFLIVQFGTSKLQYKLGAKTMFVGCNFIFACMTALLPCSTLPQNSKLRWVLLLIVQVLINVVNNACFICINILLGNSVEQDLLGTVNGLGMSVSCIGRTLGPTIFGFSYSWSLSNIDQHKLGFPFNQFFVFFLISICCLLICAYVYWLIPSTLNKRKVFPEK</sequence>
<feature type="transmembrane region" description="Helical" evidence="6">
    <location>
        <begin position="228"/>
        <end position="249"/>
    </location>
</feature>
<keyword evidence="7" id="KW-1185">Reference proteome</keyword>
<organism evidence="7 8">
    <name type="scientific">Hydra vulgaris</name>
    <name type="common">Hydra</name>
    <name type="synonym">Hydra attenuata</name>
    <dbReference type="NCBI Taxonomy" id="6087"/>
    <lineage>
        <taxon>Eukaryota</taxon>
        <taxon>Metazoa</taxon>
        <taxon>Cnidaria</taxon>
        <taxon>Hydrozoa</taxon>
        <taxon>Hydroidolina</taxon>
        <taxon>Anthoathecata</taxon>
        <taxon>Aplanulata</taxon>
        <taxon>Hydridae</taxon>
        <taxon>Hydra</taxon>
    </lineage>
</organism>
<evidence type="ECO:0000313" key="8">
    <source>
        <dbReference type="RefSeq" id="XP_065671630.1"/>
    </source>
</evidence>
<evidence type="ECO:0000256" key="3">
    <source>
        <dbReference type="ARBA" id="ARBA00022692"/>
    </source>
</evidence>
<feature type="transmembrane region" description="Helical" evidence="6">
    <location>
        <begin position="116"/>
        <end position="137"/>
    </location>
</feature>
<evidence type="ECO:0000256" key="2">
    <source>
        <dbReference type="ARBA" id="ARBA00022448"/>
    </source>
</evidence>
<dbReference type="RefSeq" id="XP_065671630.1">
    <property type="nucleotide sequence ID" value="XM_065815558.1"/>
</dbReference>
<gene>
    <name evidence="8" type="primary">LOC136089512</name>
</gene>
<evidence type="ECO:0000256" key="1">
    <source>
        <dbReference type="ARBA" id="ARBA00004141"/>
    </source>
</evidence>
<dbReference type="InterPro" id="IPR036259">
    <property type="entry name" value="MFS_trans_sf"/>
</dbReference>